<feature type="compositionally biased region" description="Basic residues" evidence="1">
    <location>
        <begin position="165"/>
        <end position="180"/>
    </location>
</feature>
<feature type="compositionally biased region" description="Basic residues" evidence="1">
    <location>
        <begin position="67"/>
        <end position="114"/>
    </location>
</feature>
<sequence length="1419" mass="158167">MKQLAILFSSTIILLWINVANCFFPHKHVFGIQRYHDTKKILLKLETSNHPELGDVVLDIRGGESYKKKKRRSKKKVSKKKKSGHAASSKHRSSLNRPVKRKRKGKKKIKKRSSGSKNVSKTYSTSRREAVYPPVRRKKKKKAMKTLSTRRNDALEGPNVSRHESIKKKRSKKKKTRKSHTSGSGRVSTPRKESSSGRVETSKRLSTRDASFDVVQDTMEEKPLTHLDSVVKQKKKTRSKKKLKRKKKTKKVLKESLEPSPAVNKVEARMEEFAHLEKPSQHEPSDEAKKSSKKRKKKKKSLSKKRKRKASMETPASNLATKDEEENESISDNGEAVNIAENIEIESQPVESVGESPKKKKRKKIKTKRKKRVSTPSSGENTSVEEKTENVVSSIVEMANEDSSQEKDLSMDDSTLAMEKKKRKKRKKTKTKKRSNDLSSVNTGDESDSKASITENAKPEELEIHADEVEKENIDTVSSRHKKKRKKKTKSRKRSPRSEDFVPAQDNTAKSEDIEPVIASSVLEGKSEEEIEVQAKEIEQDIEEPEEKSDIEESSQPQVEAENDEPESEVDSQGITSEEGNDAKDSIELNDKDSSSEGHNEEKGSNVLILEDAAEILAREREAQEAMEKVEQSTTGLVLEDAATILQAELQNQEQTPAEQDAVVESGDSEQASEHESESDDSTSESDTSTEEDVLQEAAVIDDNSDDATETETVSSPTETSKSEEVTSDEANIIDTESDHVVDSSDTNSETDDNDGGDNEEQSSSSDSDGTEATSDRDKDSMSDTTTDEEGASEAVDVENASNTDTNNSSDEDNSLSLSDDEESKEGKVLSTPSNESDTSEQGDDESIDAEIDEDEIDASDDSNTDTDDSDNETSSENDDSDSSDEEPNSDEEASSKDSDEDEVDNESESSDGSDDSDNDNISEDSDDGVESEKNDESDSESDNESSSDDDQDGSEASESKSEDKQAVSESTDDHSDEEESSSDTKNEYLESQLSEDTHDSKSEGCIDDSAGEEQISAEAKETDVSIGAVRVILDKQVEETEEKSNPRSTRRSEECQDSGSDQITCSVVTWNLAEASPSESEAAFIRKFRQTKGVGSDIVMFGGQETENTKPRRTEGSRSREIRRLMIKMLGRKYVPLALHSLGGVQFALFCKRSILSDLEHVSIADVACGIGNVFHNKGAIGAFIQMKARNGNLENPMKRKKSIKMLLVACHLAAHVKKVDARNADYWRIISELEAQTPPSFLRLDQSDETVDGGERLLNAMDHVIFCGDLNYRLDLAREYSEQIVHDCEASTDIATKKKLRHNLLRHDQLLRSITEGRAFVNFSEGEISFPPTFKFDKGTKDYDTSHKQRIPAYTDRILFRSNGIEVNEYDSVQDATHSDHRPVFATLSLNLMGREVLEEESKKRRRKRRKVSKVSQ</sequence>
<feature type="compositionally biased region" description="Acidic residues" evidence="1">
    <location>
        <begin position="810"/>
        <end position="824"/>
    </location>
</feature>
<proteinExistence type="predicted"/>
<dbReference type="InterPro" id="IPR000300">
    <property type="entry name" value="IPPc"/>
</dbReference>
<dbReference type="Pfam" id="PF22669">
    <property type="entry name" value="Exo_endo_phos2"/>
    <property type="match status" value="1"/>
</dbReference>
<feature type="region of interest" description="Disordered" evidence="1">
    <location>
        <begin position="64"/>
        <end position="609"/>
    </location>
</feature>
<feature type="chain" id="PRO_5042050164" description="Inositol polyphosphate-related phosphatase domain-containing protein" evidence="2">
    <location>
        <begin position="23"/>
        <end position="1419"/>
    </location>
</feature>
<dbReference type="GO" id="GO:0046856">
    <property type="term" value="P:phosphatidylinositol dephosphorylation"/>
    <property type="evidence" value="ECO:0007669"/>
    <property type="project" value="InterPro"/>
</dbReference>
<feature type="compositionally biased region" description="Acidic residues" evidence="1">
    <location>
        <begin position="540"/>
        <end position="553"/>
    </location>
</feature>
<feature type="compositionally biased region" description="Basic and acidic residues" evidence="1">
    <location>
        <begin position="1038"/>
        <end position="1055"/>
    </location>
</feature>
<feature type="compositionally biased region" description="Low complexity" evidence="1">
    <location>
        <begin position="711"/>
        <end position="720"/>
    </location>
</feature>
<feature type="compositionally biased region" description="Basic and acidic residues" evidence="1">
    <location>
        <begin position="996"/>
        <end position="1005"/>
    </location>
</feature>
<gene>
    <name evidence="4" type="ORF">CTEN210_04379</name>
</gene>
<evidence type="ECO:0000259" key="3">
    <source>
        <dbReference type="SMART" id="SM00128"/>
    </source>
</evidence>
<reference evidence="4 5" key="1">
    <citation type="journal article" date="2021" name="Sci. Rep.">
        <title>The genome of the diatom Chaetoceros tenuissimus carries an ancient integrated fragment of an extant virus.</title>
        <authorList>
            <person name="Hongo Y."/>
            <person name="Kimura K."/>
            <person name="Takaki Y."/>
            <person name="Yoshida Y."/>
            <person name="Baba S."/>
            <person name="Kobayashi G."/>
            <person name="Nagasaki K."/>
            <person name="Hano T."/>
            <person name="Tomaru Y."/>
        </authorList>
    </citation>
    <scope>NUCLEOTIDE SEQUENCE [LARGE SCALE GENOMIC DNA]</scope>
    <source>
        <strain evidence="4 5">NIES-3715</strain>
    </source>
</reference>
<feature type="compositionally biased region" description="Basic residues" evidence="1">
    <location>
        <begin position="135"/>
        <end position="144"/>
    </location>
</feature>
<feature type="compositionally biased region" description="Basic and acidic residues" evidence="1">
    <location>
        <begin position="457"/>
        <end position="474"/>
    </location>
</feature>
<feature type="compositionally biased region" description="Basic and acidic residues" evidence="1">
    <location>
        <begin position="266"/>
        <end position="290"/>
    </location>
</feature>
<feature type="compositionally biased region" description="Basic residues" evidence="1">
    <location>
        <begin position="479"/>
        <end position="495"/>
    </location>
</feature>
<feature type="compositionally biased region" description="Low complexity" evidence="1">
    <location>
        <begin position="762"/>
        <end position="773"/>
    </location>
</feature>
<dbReference type="GO" id="GO:0004439">
    <property type="term" value="F:phosphatidylinositol-4,5-bisphosphate 5-phosphatase activity"/>
    <property type="evidence" value="ECO:0007669"/>
    <property type="project" value="TreeGrafter"/>
</dbReference>
<dbReference type="Gene3D" id="3.60.10.10">
    <property type="entry name" value="Endonuclease/exonuclease/phosphatase"/>
    <property type="match status" value="1"/>
</dbReference>
<protein>
    <recommendedName>
        <fullName evidence="3">Inositol polyphosphate-related phosphatase domain-containing protein</fullName>
    </recommendedName>
</protein>
<comment type="caution">
    <text evidence="4">The sequence shown here is derived from an EMBL/GenBank/DDBJ whole genome shotgun (WGS) entry which is preliminary data.</text>
</comment>
<evidence type="ECO:0000256" key="1">
    <source>
        <dbReference type="SAM" id="MobiDB-lite"/>
    </source>
</evidence>
<accession>A0AAD3CL34</accession>
<feature type="compositionally biased region" description="Basic residues" evidence="1">
    <location>
        <begin position="232"/>
        <end position="251"/>
    </location>
</feature>
<feature type="signal peptide" evidence="2">
    <location>
        <begin position="1"/>
        <end position="22"/>
    </location>
</feature>
<dbReference type="Proteomes" id="UP001054902">
    <property type="component" value="Unassembled WGS sequence"/>
</dbReference>
<feature type="compositionally biased region" description="Basic residues" evidence="1">
    <location>
        <begin position="420"/>
        <end position="433"/>
    </location>
</feature>
<evidence type="ECO:0000256" key="2">
    <source>
        <dbReference type="SAM" id="SignalP"/>
    </source>
</evidence>
<feature type="compositionally biased region" description="Basic and acidic residues" evidence="1">
    <location>
        <begin position="581"/>
        <end position="604"/>
    </location>
</feature>
<name>A0AAD3CL34_9STRA</name>
<feature type="compositionally biased region" description="Acidic residues" evidence="1">
    <location>
        <begin position="749"/>
        <end position="761"/>
    </location>
</feature>
<feature type="compositionally biased region" description="Acidic residues" evidence="1">
    <location>
        <begin position="938"/>
        <end position="956"/>
    </location>
</feature>
<feature type="compositionally biased region" description="Low complexity" evidence="1">
    <location>
        <begin position="799"/>
        <end position="809"/>
    </location>
</feature>
<keyword evidence="2" id="KW-0732">Signal</keyword>
<feature type="compositionally biased region" description="Acidic residues" evidence="1">
    <location>
        <begin position="838"/>
        <end position="930"/>
    </location>
</feature>
<feature type="compositionally biased region" description="Basic and acidic residues" evidence="1">
    <location>
        <begin position="219"/>
        <end position="231"/>
    </location>
</feature>
<dbReference type="SMART" id="SM00128">
    <property type="entry name" value="IPPc"/>
    <property type="match status" value="1"/>
</dbReference>
<feature type="compositionally biased region" description="Basic and acidic residues" evidence="1">
    <location>
        <begin position="190"/>
        <end position="211"/>
    </location>
</feature>
<feature type="region of interest" description="Disordered" evidence="1">
    <location>
        <begin position="1038"/>
        <end position="1059"/>
    </location>
</feature>
<feature type="compositionally biased region" description="Basic residues" evidence="1">
    <location>
        <begin position="358"/>
        <end position="373"/>
    </location>
</feature>
<feature type="compositionally biased region" description="Basic residues" evidence="1">
    <location>
        <begin position="291"/>
        <end position="309"/>
    </location>
</feature>
<evidence type="ECO:0000313" key="4">
    <source>
        <dbReference type="EMBL" id="GFH47903.1"/>
    </source>
</evidence>
<feature type="compositionally biased region" description="Basic and acidic residues" evidence="1">
    <location>
        <begin position="525"/>
        <end position="539"/>
    </location>
</feature>
<feature type="compositionally biased region" description="Polar residues" evidence="1">
    <location>
        <begin position="437"/>
        <end position="455"/>
    </location>
</feature>
<feature type="compositionally biased region" description="Low complexity" evidence="1">
    <location>
        <begin position="335"/>
        <end position="346"/>
    </location>
</feature>
<feature type="compositionally biased region" description="Basic and acidic residues" evidence="1">
    <location>
        <begin position="958"/>
        <end position="967"/>
    </location>
</feature>
<dbReference type="InterPro" id="IPR046985">
    <property type="entry name" value="IP5"/>
</dbReference>
<feature type="domain" description="Inositol polyphosphate-related phosphatase" evidence="3">
    <location>
        <begin position="1062"/>
        <end position="1398"/>
    </location>
</feature>
<dbReference type="PANTHER" id="PTHR11200">
    <property type="entry name" value="INOSITOL 5-PHOSPHATASE"/>
    <property type="match status" value="1"/>
</dbReference>
<dbReference type="SUPFAM" id="SSF56219">
    <property type="entry name" value="DNase I-like"/>
    <property type="match status" value="1"/>
</dbReference>
<feature type="compositionally biased region" description="Polar residues" evidence="1">
    <location>
        <begin position="649"/>
        <end position="658"/>
    </location>
</feature>
<feature type="compositionally biased region" description="Acidic residues" evidence="1">
    <location>
        <begin position="561"/>
        <end position="570"/>
    </location>
</feature>
<feature type="region of interest" description="Disordered" evidence="1">
    <location>
        <begin position="648"/>
        <end position="1025"/>
    </location>
</feature>
<dbReference type="PANTHER" id="PTHR11200:SF300">
    <property type="entry name" value="TYPE II INOSITOL 1,4,5-TRISPHOSPHATE 5-PHOSPHATASE"/>
    <property type="match status" value="1"/>
</dbReference>
<dbReference type="InterPro" id="IPR036691">
    <property type="entry name" value="Endo/exonu/phosph_ase_sf"/>
</dbReference>
<organism evidence="4 5">
    <name type="scientific">Chaetoceros tenuissimus</name>
    <dbReference type="NCBI Taxonomy" id="426638"/>
    <lineage>
        <taxon>Eukaryota</taxon>
        <taxon>Sar</taxon>
        <taxon>Stramenopiles</taxon>
        <taxon>Ochrophyta</taxon>
        <taxon>Bacillariophyta</taxon>
        <taxon>Coscinodiscophyceae</taxon>
        <taxon>Chaetocerotophycidae</taxon>
        <taxon>Chaetocerotales</taxon>
        <taxon>Chaetocerotaceae</taxon>
        <taxon>Chaetoceros</taxon>
    </lineage>
</organism>
<keyword evidence="5" id="KW-1185">Reference proteome</keyword>
<dbReference type="EMBL" id="BLLK01000025">
    <property type="protein sequence ID" value="GFH47903.1"/>
    <property type="molecule type" value="Genomic_DNA"/>
</dbReference>
<evidence type="ECO:0000313" key="5">
    <source>
        <dbReference type="Proteomes" id="UP001054902"/>
    </source>
</evidence>
<feature type="compositionally biased region" description="Acidic residues" evidence="1">
    <location>
        <begin position="677"/>
        <end position="695"/>
    </location>
</feature>